<gene>
    <name evidence="8" type="ORF">EDC18_103160</name>
</gene>
<evidence type="ECO:0000256" key="2">
    <source>
        <dbReference type="ARBA" id="ARBA00010388"/>
    </source>
</evidence>
<comment type="similarity">
    <text evidence="2">Belongs to the CPA3 antiporters (TC 2.A.63) subunit C family.</text>
</comment>
<sequence>MVQIDWINGTNASILIFFIGLYGLITRRNIVKSIISVTIMQTGIILFFIASNHQDPLSEALMITAIVIGAAVTALSLVIFIHLYRLYGTTNWHKLLKKFRGENQ</sequence>
<dbReference type="PANTHER" id="PTHR34583:SF2">
    <property type="entry name" value="ANTIPORTER SUBUNIT MNHC2-RELATED"/>
    <property type="match status" value="1"/>
</dbReference>
<dbReference type="PANTHER" id="PTHR34583">
    <property type="entry name" value="ANTIPORTER SUBUNIT MNHC2-RELATED"/>
    <property type="match status" value="1"/>
</dbReference>
<proteinExistence type="inferred from homology"/>
<keyword evidence="4 7" id="KW-0812">Transmembrane</keyword>
<feature type="transmembrane region" description="Helical" evidence="7">
    <location>
        <begin position="6"/>
        <end position="25"/>
    </location>
</feature>
<feature type="transmembrane region" description="Helical" evidence="7">
    <location>
        <begin position="62"/>
        <end position="84"/>
    </location>
</feature>
<evidence type="ECO:0000313" key="9">
    <source>
        <dbReference type="Proteomes" id="UP000294902"/>
    </source>
</evidence>
<keyword evidence="3" id="KW-1003">Cell membrane</keyword>
<evidence type="ECO:0000256" key="3">
    <source>
        <dbReference type="ARBA" id="ARBA00022475"/>
    </source>
</evidence>
<dbReference type="Pfam" id="PF00420">
    <property type="entry name" value="Oxidored_q2"/>
    <property type="match status" value="1"/>
</dbReference>
<dbReference type="AlphaFoldDB" id="A0A4R3MMH3"/>
<keyword evidence="9" id="KW-1185">Reference proteome</keyword>
<comment type="caution">
    <text evidence="8">The sequence shown here is derived from an EMBL/GenBank/DDBJ whole genome shotgun (WGS) entry which is preliminary data.</text>
</comment>
<evidence type="ECO:0000256" key="6">
    <source>
        <dbReference type="ARBA" id="ARBA00023136"/>
    </source>
</evidence>
<dbReference type="Gene3D" id="1.10.287.3510">
    <property type="match status" value="1"/>
</dbReference>
<evidence type="ECO:0000256" key="7">
    <source>
        <dbReference type="SAM" id="Phobius"/>
    </source>
</evidence>
<evidence type="ECO:0000256" key="4">
    <source>
        <dbReference type="ARBA" id="ARBA00022692"/>
    </source>
</evidence>
<protein>
    <submittedName>
        <fullName evidence="8">Multicomponent Na+:H+ antiporter subunit C</fullName>
    </submittedName>
</protein>
<dbReference type="GO" id="GO:0005886">
    <property type="term" value="C:plasma membrane"/>
    <property type="evidence" value="ECO:0007669"/>
    <property type="project" value="UniProtKB-SubCell"/>
</dbReference>
<keyword evidence="5 7" id="KW-1133">Transmembrane helix</keyword>
<organism evidence="8 9">
    <name type="scientific">Natranaerovirga pectinivora</name>
    <dbReference type="NCBI Taxonomy" id="682400"/>
    <lineage>
        <taxon>Bacteria</taxon>
        <taxon>Bacillati</taxon>
        <taxon>Bacillota</taxon>
        <taxon>Clostridia</taxon>
        <taxon>Lachnospirales</taxon>
        <taxon>Natranaerovirgaceae</taxon>
        <taxon>Natranaerovirga</taxon>
    </lineage>
</organism>
<evidence type="ECO:0000313" key="8">
    <source>
        <dbReference type="EMBL" id="TCT15455.1"/>
    </source>
</evidence>
<dbReference type="RefSeq" id="WP_132251168.1">
    <property type="nucleotide sequence ID" value="NZ_SMAL01000003.1"/>
</dbReference>
<keyword evidence="6 7" id="KW-0472">Membrane</keyword>
<evidence type="ECO:0000256" key="5">
    <source>
        <dbReference type="ARBA" id="ARBA00022989"/>
    </source>
</evidence>
<accession>A0A4R3MMH3</accession>
<comment type="subcellular location">
    <subcellularLocation>
        <location evidence="1">Cell membrane</location>
        <topology evidence="1">Multi-pass membrane protein</topology>
    </subcellularLocation>
</comment>
<name>A0A4R3MMH3_9FIRM</name>
<reference evidence="8 9" key="1">
    <citation type="submission" date="2019-03" db="EMBL/GenBank/DDBJ databases">
        <title>Genomic Encyclopedia of Type Strains, Phase IV (KMG-IV): sequencing the most valuable type-strain genomes for metagenomic binning, comparative biology and taxonomic classification.</title>
        <authorList>
            <person name="Goeker M."/>
        </authorList>
    </citation>
    <scope>NUCLEOTIDE SEQUENCE [LARGE SCALE GENOMIC DNA]</scope>
    <source>
        <strain evidence="8 9">DSM 24629</strain>
    </source>
</reference>
<evidence type="ECO:0000256" key="1">
    <source>
        <dbReference type="ARBA" id="ARBA00004651"/>
    </source>
</evidence>
<feature type="transmembrane region" description="Helical" evidence="7">
    <location>
        <begin position="30"/>
        <end position="50"/>
    </location>
</feature>
<dbReference type="InterPro" id="IPR039428">
    <property type="entry name" value="NUOK/Mnh_C1-like"/>
</dbReference>
<dbReference type="OrthoDB" id="9799219at2"/>
<dbReference type="Proteomes" id="UP000294902">
    <property type="component" value="Unassembled WGS sequence"/>
</dbReference>
<dbReference type="EMBL" id="SMAL01000003">
    <property type="protein sequence ID" value="TCT15455.1"/>
    <property type="molecule type" value="Genomic_DNA"/>
</dbReference>
<dbReference type="InterPro" id="IPR050601">
    <property type="entry name" value="CPA3_antiporter_subunitC"/>
</dbReference>